<accession>Q316P4</accession>
<evidence type="ECO:0000259" key="7">
    <source>
        <dbReference type="Pfam" id="PF00892"/>
    </source>
</evidence>
<dbReference type="EMBL" id="CP000112">
    <property type="protein sequence ID" value="ABB37102.1"/>
    <property type="molecule type" value="Genomic_DNA"/>
</dbReference>
<feature type="transmembrane region" description="Helical" evidence="6">
    <location>
        <begin position="125"/>
        <end position="142"/>
    </location>
</feature>
<name>Q316P4_OLEA2</name>
<feature type="transmembrane region" description="Helical" evidence="6">
    <location>
        <begin position="154"/>
        <end position="172"/>
    </location>
</feature>
<dbReference type="eggNOG" id="COG0697">
    <property type="taxonomic scope" value="Bacteria"/>
</dbReference>
<keyword evidence="3 6" id="KW-0812">Transmembrane</keyword>
<dbReference type="KEGG" id="dde:Dde_0301"/>
<dbReference type="PANTHER" id="PTHR32322">
    <property type="entry name" value="INNER MEMBRANE TRANSPORTER"/>
    <property type="match status" value="1"/>
</dbReference>
<evidence type="ECO:0000313" key="9">
    <source>
        <dbReference type="Proteomes" id="UP000002710"/>
    </source>
</evidence>
<dbReference type="PANTHER" id="PTHR32322:SF2">
    <property type="entry name" value="EAMA DOMAIN-CONTAINING PROTEIN"/>
    <property type="match status" value="1"/>
</dbReference>
<keyword evidence="4 6" id="KW-1133">Transmembrane helix</keyword>
<feature type="transmembrane region" description="Helical" evidence="6">
    <location>
        <begin position="215"/>
        <end position="236"/>
    </location>
</feature>
<sequence>MTPSQARMLPVLALLVTMLLWSSSFIAMKVAVMELDPMLVMFGRMTAASLCFACCWRSLRRVTYRKGDWKPLLFMSLCEPCAYFVFEAYALRYTSASQAGMVVSTMPLFVAMAAFIFLRERLSRQVWAGFAVALCGVVWLTLAGEATEHASNPLLGNILECLAMASATGYVVTAKRLSSHYPPLFITAVQAFTGMVFFMPLAFRPGTALPETIPLLPALAVVYLGVAISLVAYGFYNYGVSKMPAGQASAFINLIPVLTLLMGQVFLDEVFTPQQYVAAALVLAGVVLSQTGSAADSGQQDTGRQNTV</sequence>
<evidence type="ECO:0000313" key="8">
    <source>
        <dbReference type="EMBL" id="ABB37102.1"/>
    </source>
</evidence>
<gene>
    <name evidence="8" type="ordered locus">Dde_0301</name>
</gene>
<comment type="subcellular location">
    <subcellularLocation>
        <location evidence="1">Membrane</location>
        <topology evidence="1">Multi-pass membrane protein</topology>
    </subcellularLocation>
</comment>
<comment type="similarity">
    <text evidence="2">Belongs to the EamA transporter family.</text>
</comment>
<keyword evidence="5 6" id="KW-0472">Membrane</keyword>
<evidence type="ECO:0000256" key="4">
    <source>
        <dbReference type="ARBA" id="ARBA00022989"/>
    </source>
</evidence>
<feature type="transmembrane region" description="Helical" evidence="6">
    <location>
        <begin position="184"/>
        <end position="203"/>
    </location>
</feature>
<keyword evidence="9" id="KW-1185">Reference proteome</keyword>
<evidence type="ECO:0000256" key="5">
    <source>
        <dbReference type="ARBA" id="ARBA00023136"/>
    </source>
</evidence>
<dbReference type="InterPro" id="IPR037185">
    <property type="entry name" value="EmrE-like"/>
</dbReference>
<dbReference type="AlphaFoldDB" id="Q316P4"/>
<dbReference type="Proteomes" id="UP000002710">
    <property type="component" value="Chromosome"/>
</dbReference>
<proteinExistence type="inferred from homology"/>
<feature type="transmembrane region" description="Helical" evidence="6">
    <location>
        <begin position="97"/>
        <end position="118"/>
    </location>
</feature>
<evidence type="ECO:0000256" key="1">
    <source>
        <dbReference type="ARBA" id="ARBA00004141"/>
    </source>
</evidence>
<dbReference type="HOGENOM" id="CLU_033863_4_1_7"/>
<organism evidence="8 9">
    <name type="scientific">Oleidesulfovibrio alaskensis (strain ATCC BAA-1058 / DSM 17464 / G20)</name>
    <name type="common">Desulfovibrio alaskensis</name>
    <dbReference type="NCBI Taxonomy" id="207559"/>
    <lineage>
        <taxon>Bacteria</taxon>
        <taxon>Pseudomonadati</taxon>
        <taxon>Thermodesulfobacteriota</taxon>
        <taxon>Desulfovibrionia</taxon>
        <taxon>Desulfovibrionales</taxon>
        <taxon>Desulfovibrionaceae</taxon>
        <taxon>Oleidesulfovibrio</taxon>
    </lineage>
</organism>
<dbReference type="Pfam" id="PF00892">
    <property type="entry name" value="EamA"/>
    <property type="match status" value="2"/>
</dbReference>
<feature type="transmembrane region" description="Helical" evidence="6">
    <location>
        <begin position="248"/>
        <end position="267"/>
    </location>
</feature>
<dbReference type="Gene3D" id="1.10.3730.20">
    <property type="match status" value="2"/>
</dbReference>
<dbReference type="InterPro" id="IPR000620">
    <property type="entry name" value="EamA_dom"/>
</dbReference>
<dbReference type="GO" id="GO:0016020">
    <property type="term" value="C:membrane"/>
    <property type="evidence" value="ECO:0007669"/>
    <property type="project" value="UniProtKB-SubCell"/>
</dbReference>
<reference evidence="8 9" key="1">
    <citation type="journal article" date="2011" name="J. Bacteriol.">
        <title>Complete genome sequence and updated annotation of Desulfovibrio alaskensis G20.</title>
        <authorList>
            <person name="Hauser L.J."/>
            <person name="Land M.L."/>
            <person name="Brown S.D."/>
            <person name="Larimer F."/>
            <person name="Keller K.L."/>
            <person name="Rapp-Giles B.J."/>
            <person name="Price M.N."/>
            <person name="Lin M."/>
            <person name="Bruce D.C."/>
            <person name="Detter J.C."/>
            <person name="Tapia R."/>
            <person name="Han C.S."/>
            <person name="Goodwin L.A."/>
            <person name="Cheng J.F."/>
            <person name="Pitluck S."/>
            <person name="Copeland A."/>
            <person name="Lucas S."/>
            <person name="Nolan M."/>
            <person name="Lapidus A.L."/>
            <person name="Palumbo A.V."/>
            <person name="Wall J.D."/>
        </authorList>
    </citation>
    <scope>NUCLEOTIDE SEQUENCE [LARGE SCALE GENOMIC DNA]</scope>
    <source>
        <strain evidence="9">ATCC BAA 1058 / DSM 17464 / G20</strain>
    </source>
</reference>
<dbReference type="SUPFAM" id="SSF103481">
    <property type="entry name" value="Multidrug resistance efflux transporter EmrE"/>
    <property type="match status" value="2"/>
</dbReference>
<dbReference type="RefSeq" id="WP_011366447.1">
    <property type="nucleotide sequence ID" value="NC_007519.1"/>
</dbReference>
<feature type="transmembrane region" description="Helical" evidence="6">
    <location>
        <begin position="37"/>
        <end position="59"/>
    </location>
</feature>
<protein>
    <recommendedName>
        <fullName evidence="7">EamA domain-containing protein</fullName>
    </recommendedName>
</protein>
<evidence type="ECO:0000256" key="6">
    <source>
        <dbReference type="SAM" id="Phobius"/>
    </source>
</evidence>
<dbReference type="InterPro" id="IPR050638">
    <property type="entry name" value="AA-Vitamin_Transporters"/>
</dbReference>
<feature type="domain" description="EamA" evidence="7">
    <location>
        <begin position="10"/>
        <end position="141"/>
    </location>
</feature>
<feature type="transmembrane region" description="Helical" evidence="6">
    <location>
        <begin position="71"/>
        <end position="91"/>
    </location>
</feature>
<evidence type="ECO:0000256" key="3">
    <source>
        <dbReference type="ARBA" id="ARBA00022692"/>
    </source>
</evidence>
<feature type="domain" description="EamA" evidence="7">
    <location>
        <begin position="155"/>
        <end position="289"/>
    </location>
</feature>
<evidence type="ECO:0000256" key="2">
    <source>
        <dbReference type="ARBA" id="ARBA00007362"/>
    </source>
</evidence>